<evidence type="ECO:0000313" key="4">
    <source>
        <dbReference type="Proteomes" id="UP001162480"/>
    </source>
</evidence>
<keyword evidence="4" id="KW-1185">Reference proteome</keyword>
<feature type="compositionally biased region" description="Basic and acidic residues" evidence="1">
    <location>
        <begin position="50"/>
        <end position="60"/>
    </location>
</feature>
<name>A0AA36BH55_OCTVU</name>
<keyword evidence="2" id="KW-0732">Signal</keyword>
<proteinExistence type="predicted"/>
<feature type="region of interest" description="Disordered" evidence="1">
    <location>
        <begin position="26"/>
        <end position="60"/>
    </location>
</feature>
<evidence type="ECO:0008006" key="5">
    <source>
        <dbReference type="Google" id="ProtNLM"/>
    </source>
</evidence>
<reference evidence="3" key="1">
    <citation type="submission" date="2023-08" db="EMBL/GenBank/DDBJ databases">
        <authorList>
            <person name="Alioto T."/>
            <person name="Alioto T."/>
            <person name="Gomez Garrido J."/>
        </authorList>
    </citation>
    <scope>NUCLEOTIDE SEQUENCE</scope>
</reference>
<evidence type="ECO:0000256" key="1">
    <source>
        <dbReference type="SAM" id="MobiDB-lite"/>
    </source>
</evidence>
<evidence type="ECO:0000313" key="3">
    <source>
        <dbReference type="EMBL" id="CAI9733572.1"/>
    </source>
</evidence>
<feature type="chain" id="PRO_5041261999" description="Histidine-rich glycoprotein-like" evidence="2">
    <location>
        <begin position="22"/>
        <end position="96"/>
    </location>
</feature>
<feature type="compositionally biased region" description="Basic and acidic residues" evidence="1">
    <location>
        <begin position="26"/>
        <end position="40"/>
    </location>
</feature>
<evidence type="ECO:0000256" key="2">
    <source>
        <dbReference type="SAM" id="SignalP"/>
    </source>
</evidence>
<protein>
    <recommendedName>
        <fullName evidence="5">Histidine-rich glycoprotein-like</fullName>
    </recommendedName>
</protein>
<dbReference type="Proteomes" id="UP001162480">
    <property type="component" value="Chromosome 14"/>
</dbReference>
<gene>
    <name evidence="3" type="ORF">OCTVUL_1B016965</name>
</gene>
<dbReference type="EMBL" id="OX597827">
    <property type="protein sequence ID" value="CAI9733572.1"/>
    <property type="molecule type" value="Genomic_DNA"/>
</dbReference>
<sequence>MRLTAALVFLVAFALIVGVQSGPLPDDGHTHHDHHQHEGNCNHGNHQHHHDHDHESHHQGDYCPQSWWMSYHTPRQSLDMPCLATSCPPVVPAAVE</sequence>
<accession>A0AA36BH55</accession>
<dbReference type="AlphaFoldDB" id="A0AA36BH55"/>
<feature type="signal peptide" evidence="2">
    <location>
        <begin position="1"/>
        <end position="21"/>
    </location>
</feature>
<organism evidence="3 4">
    <name type="scientific">Octopus vulgaris</name>
    <name type="common">Common octopus</name>
    <dbReference type="NCBI Taxonomy" id="6645"/>
    <lineage>
        <taxon>Eukaryota</taxon>
        <taxon>Metazoa</taxon>
        <taxon>Spiralia</taxon>
        <taxon>Lophotrochozoa</taxon>
        <taxon>Mollusca</taxon>
        <taxon>Cephalopoda</taxon>
        <taxon>Coleoidea</taxon>
        <taxon>Octopodiformes</taxon>
        <taxon>Octopoda</taxon>
        <taxon>Incirrata</taxon>
        <taxon>Octopodidae</taxon>
        <taxon>Octopus</taxon>
    </lineage>
</organism>